<protein>
    <submittedName>
        <fullName evidence="1">Uncharacterized protein</fullName>
    </submittedName>
</protein>
<dbReference type="RefSeq" id="WP_101354204.1">
    <property type="nucleotide sequence ID" value="NZ_PIQO01000006.1"/>
</dbReference>
<keyword evidence="2" id="KW-1185">Reference proteome</keyword>
<evidence type="ECO:0000313" key="2">
    <source>
        <dbReference type="Proteomes" id="UP000233440"/>
    </source>
</evidence>
<sequence>MSLNGMLGTMFRELANSDWNKNRIRDNRFKHLPHTGLLHSYEYLDKLVDDCEEREEYEAILDHLYQFDMEKIPSYKEIEWKIINKLR</sequence>
<dbReference type="EMBL" id="PIQO01000006">
    <property type="protein sequence ID" value="PKR85228.1"/>
    <property type="molecule type" value="Genomic_DNA"/>
</dbReference>
<dbReference type="Proteomes" id="UP000233440">
    <property type="component" value="Unassembled WGS sequence"/>
</dbReference>
<comment type="caution">
    <text evidence="1">The sequence shown here is derived from an EMBL/GenBank/DDBJ whole genome shotgun (WGS) entry which is preliminary data.</text>
</comment>
<reference evidence="1 2" key="1">
    <citation type="submission" date="2017-11" db="EMBL/GenBank/DDBJ databases">
        <title>Bacillus camelliae sp. nov., isolated from pu'er tea.</title>
        <authorList>
            <person name="Niu L."/>
        </authorList>
    </citation>
    <scope>NUCLEOTIDE SEQUENCE [LARGE SCALE GENOMIC DNA]</scope>
    <source>
        <strain evidence="1 2">7578-1</strain>
    </source>
</reference>
<name>A0A2N3LKR7_9BACI</name>
<accession>A0A2N3LKR7</accession>
<dbReference type="AlphaFoldDB" id="A0A2N3LKR7"/>
<gene>
    <name evidence="1" type="ORF">CWO92_10780</name>
</gene>
<organism evidence="1 2">
    <name type="scientific">Heyndrickxia camelliae</name>
    <dbReference type="NCBI Taxonomy" id="1707093"/>
    <lineage>
        <taxon>Bacteria</taxon>
        <taxon>Bacillati</taxon>
        <taxon>Bacillota</taxon>
        <taxon>Bacilli</taxon>
        <taxon>Bacillales</taxon>
        <taxon>Bacillaceae</taxon>
        <taxon>Heyndrickxia</taxon>
    </lineage>
</organism>
<evidence type="ECO:0000313" key="1">
    <source>
        <dbReference type="EMBL" id="PKR85228.1"/>
    </source>
</evidence>
<proteinExistence type="predicted"/>